<keyword evidence="4" id="KW-1185">Reference proteome</keyword>
<comment type="caution">
    <text evidence="3">The sequence shown here is derived from an EMBL/GenBank/DDBJ whole genome shotgun (WGS) entry which is preliminary data.</text>
</comment>
<gene>
    <name evidence="3" type="ORF">E4665_13905</name>
</gene>
<feature type="domain" description="Transcobalamin-like C-terminal" evidence="2">
    <location>
        <begin position="83"/>
        <end position="156"/>
    </location>
</feature>
<dbReference type="InterPro" id="IPR027954">
    <property type="entry name" value="Transcobalamin-like_C"/>
</dbReference>
<evidence type="ECO:0000313" key="3">
    <source>
        <dbReference type="EMBL" id="TGA96948.1"/>
    </source>
</evidence>
<evidence type="ECO:0000259" key="2">
    <source>
        <dbReference type="Pfam" id="PF14478"/>
    </source>
</evidence>
<organism evidence="3 4">
    <name type="scientific">Sporolactobacillus shoreae</name>
    <dbReference type="NCBI Taxonomy" id="1465501"/>
    <lineage>
        <taxon>Bacteria</taxon>
        <taxon>Bacillati</taxon>
        <taxon>Bacillota</taxon>
        <taxon>Bacilli</taxon>
        <taxon>Bacillales</taxon>
        <taxon>Sporolactobacillaceae</taxon>
        <taxon>Sporolactobacillus</taxon>
    </lineage>
</organism>
<reference evidence="3 4" key="1">
    <citation type="journal article" date="2015" name="Int. J. Syst. Evol. Microbiol.">
        <title>Sporolactobacillus shoreae sp. nov. and Sporolactobacillus spathodeae sp. nov., two spore-forming lactic acid bacteria isolated from tree barks in Thailand.</title>
        <authorList>
            <person name="Thamacharoensuk T."/>
            <person name="Kitahara M."/>
            <person name="Ohkuma M."/>
            <person name="Thongchul N."/>
            <person name="Tanasupawat S."/>
        </authorList>
    </citation>
    <scope>NUCLEOTIDE SEQUENCE [LARGE SCALE GENOMIC DNA]</scope>
    <source>
        <strain evidence="3 4">BK92</strain>
    </source>
</reference>
<keyword evidence="1" id="KW-0812">Transmembrane</keyword>
<evidence type="ECO:0000256" key="1">
    <source>
        <dbReference type="SAM" id="Phobius"/>
    </source>
</evidence>
<dbReference type="Proteomes" id="UP000298347">
    <property type="component" value="Unassembled WGS sequence"/>
</dbReference>
<sequence length="157" mass="17057">MPLNNVRTTEESKIVKNIYRIIIYILAAAILFGAGFFTGHETAQTAAPEQSANAAKNAAALSAVISIKDGSHVLKGKITLSKDETAFSLLQKFTNKQHIEMNSSGNGKMVYVTSLNNKKASKNTGWLFTVNGKQPNVGAGAVKVKKNDQIVWHYSKF</sequence>
<accession>A0A4Z0GM95</accession>
<dbReference type="EMBL" id="SRJD01000018">
    <property type="protein sequence ID" value="TGA96948.1"/>
    <property type="molecule type" value="Genomic_DNA"/>
</dbReference>
<evidence type="ECO:0000313" key="4">
    <source>
        <dbReference type="Proteomes" id="UP000298347"/>
    </source>
</evidence>
<dbReference type="Gene3D" id="2.170.130.30">
    <property type="match status" value="1"/>
</dbReference>
<dbReference type="Pfam" id="PF14478">
    <property type="entry name" value="DUF4430"/>
    <property type="match status" value="1"/>
</dbReference>
<keyword evidence="1" id="KW-0472">Membrane</keyword>
<feature type="transmembrane region" description="Helical" evidence="1">
    <location>
        <begin position="21"/>
        <end position="39"/>
    </location>
</feature>
<dbReference type="OrthoDB" id="2356646at2"/>
<proteinExistence type="predicted"/>
<protein>
    <submittedName>
        <fullName evidence="3">DUF4430 domain-containing protein</fullName>
    </submittedName>
</protein>
<name>A0A4Z0GM95_9BACL</name>
<keyword evidence="1" id="KW-1133">Transmembrane helix</keyword>
<dbReference type="AlphaFoldDB" id="A0A4Z0GM95"/>